<keyword evidence="4" id="KW-1185">Reference proteome</keyword>
<feature type="domain" description="HIT" evidence="2">
    <location>
        <begin position="4"/>
        <end position="107"/>
    </location>
</feature>
<evidence type="ECO:0000313" key="3">
    <source>
        <dbReference type="EMBL" id="MCX2743694.1"/>
    </source>
</evidence>
<dbReference type="InterPro" id="IPR011146">
    <property type="entry name" value="HIT-like"/>
</dbReference>
<reference evidence="3 4" key="1">
    <citation type="submission" date="2022-11" db="EMBL/GenBank/DDBJ databases">
        <title>The characterization of three novel Bacteroidetes species and genomic analysis of their roles in tidal elemental geochemical cycles.</title>
        <authorList>
            <person name="Ma K."/>
        </authorList>
    </citation>
    <scope>NUCLEOTIDE SEQUENCE [LARGE SCALE GENOMIC DNA]</scope>
    <source>
        <strain evidence="3 4">M17</strain>
    </source>
</reference>
<name>A0ABT3RQN9_9BACT</name>
<sequence>MSSIFTKIINREIPGHIVAEDDSYIAFLDIQPLVHGHLLVVPKKEVDYIFDLDDDTYSGLMLFAKKVAAGLKKAVDCKRIGVAVIGLEVPHVHVHLVPMNSMGDINFSRPKLEPSDEELSEMAEKIKKEL</sequence>
<dbReference type="InterPro" id="IPR036265">
    <property type="entry name" value="HIT-like_sf"/>
</dbReference>
<dbReference type="PRINTS" id="PR00332">
    <property type="entry name" value="HISTRIAD"/>
</dbReference>
<dbReference type="PANTHER" id="PTHR46648">
    <property type="entry name" value="HIT FAMILY PROTEIN 1"/>
    <property type="match status" value="1"/>
</dbReference>
<proteinExistence type="predicted"/>
<feature type="short sequence motif" description="Histidine triad motif" evidence="1">
    <location>
        <begin position="91"/>
        <end position="95"/>
    </location>
</feature>
<accession>A0ABT3RQN9</accession>
<dbReference type="RefSeq" id="WP_266056093.1">
    <property type="nucleotide sequence ID" value="NZ_JAPFQN010000004.1"/>
</dbReference>
<dbReference type="PANTHER" id="PTHR46648:SF1">
    <property type="entry name" value="ADENOSINE 5'-MONOPHOSPHORAMIDASE HNT1"/>
    <property type="match status" value="1"/>
</dbReference>
<evidence type="ECO:0000313" key="4">
    <source>
        <dbReference type="Proteomes" id="UP001209885"/>
    </source>
</evidence>
<dbReference type="InterPro" id="IPR001310">
    <property type="entry name" value="Histidine_triad_HIT"/>
</dbReference>
<protein>
    <submittedName>
        <fullName evidence="3">HIT family protein</fullName>
    </submittedName>
</protein>
<dbReference type="Pfam" id="PF01230">
    <property type="entry name" value="HIT"/>
    <property type="match status" value="1"/>
</dbReference>
<dbReference type="PROSITE" id="PS51084">
    <property type="entry name" value="HIT_2"/>
    <property type="match status" value="1"/>
</dbReference>
<dbReference type="Proteomes" id="UP001209885">
    <property type="component" value="Unassembled WGS sequence"/>
</dbReference>
<dbReference type="Gene3D" id="3.30.428.10">
    <property type="entry name" value="HIT-like"/>
    <property type="match status" value="1"/>
</dbReference>
<comment type="caution">
    <text evidence="3">The sequence shown here is derived from an EMBL/GenBank/DDBJ whole genome shotgun (WGS) entry which is preliminary data.</text>
</comment>
<gene>
    <name evidence="3" type="ORF">OO013_07450</name>
</gene>
<dbReference type="SUPFAM" id="SSF54197">
    <property type="entry name" value="HIT-like"/>
    <property type="match status" value="1"/>
</dbReference>
<organism evidence="3 4">
    <name type="scientific">Mangrovivirga halotolerans</name>
    <dbReference type="NCBI Taxonomy" id="2993936"/>
    <lineage>
        <taxon>Bacteria</taxon>
        <taxon>Pseudomonadati</taxon>
        <taxon>Bacteroidota</taxon>
        <taxon>Cytophagia</taxon>
        <taxon>Cytophagales</taxon>
        <taxon>Mangrovivirgaceae</taxon>
        <taxon>Mangrovivirga</taxon>
    </lineage>
</organism>
<evidence type="ECO:0000259" key="2">
    <source>
        <dbReference type="PROSITE" id="PS51084"/>
    </source>
</evidence>
<evidence type="ECO:0000256" key="1">
    <source>
        <dbReference type="PROSITE-ProRule" id="PRU00464"/>
    </source>
</evidence>
<dbReference type="EMBL" id="JAPFQN010000004">
    <property type="protein sequence ID" value="MCX2743694.1"/>
    <property type="molecule type" value="Genomic_DNA"/>
</dbReference>